<dbReference type="GO" id="GO:0046872">
    <property type="term" value="F:metal ion binding"/>
    <property type="evidence" value="ECO:0007669"/>
    <property type="project" value="UniProtKB-KW"/>
</dbReference>
<dbReference type="Pfam" id="PF00596">
    <property type="entry name" value="Aldolase_II"/>
    <property type="match status" value="1"/>
</dbReference>
<dbReference type="eggNOG" id="COG0235">
    <property type="taxonomic scope" value="Bacteria"/>
</dbReference>
<dbReference type="GO" id="GO:0005829">
    <property type="term" value="C:cytosol"/>
    <property type="evidence" value="ECO:0007669"/>
    <property type="project" value="TreeGrafter"/>
</dbReference>
<protein>
    <submittedName>
        <fullName evidence="4">Putative L-ribulose-5-phosphate 4-epimerase</fullName>
    </submittedName>
</protein>
<name>C0E8B9_9FIRM</name>
<dbReference type="SMART" id="SM01007">
    <property type="entry name" value="Aldolase_II"/>
    <property type="match status" value="1"/>
</dbReference>
<reference evidence="4 5" key="1">
    <citation type="submission" date="2009-01" db="EMBL/GenBank/DDBJ databases">
        <authorList>
            <person name="Fulton L."/>
            <person name="Clifton S."/>
            <person name="Fulton B."/>
            <person name="Xu J."/>
            <person name="Minx P."/>
            <person name="Pepin K.H."/>
            <person name="Johnson M."/>
            <person name="Bhonagiri V."/>
            <person name="Nash W.E."/>
            <person name="Mardis E.R."/>
            <person name="Wilson R.K."/>
        </authorList>
    </citation>
    <scope>NUCLEOTIDE SEQUENCE [LARGE SCALE GENOMIC DNA]</scope>
    <source>
        <strain evidence="4 5">DSM 5476</strain>
    </source>
</reference>
<dbReference type="HOGENOM" id="CLU_006033_3_1_9"/>
<keyword evidence="2" id="KW-0456">Lyase</keyword>
<dbReference type="GO" id="GO:0016832">
    <property type="term" value="F:aldehyde-lyase activity"/>
    <property type="evidence" value="ECO:0007669"/>
    <property type="project" value="TreeGrafter"/>
</dbReference>
<proteinExistence type="predicted"/>
<dbReference type="Proteomes" id="UP000003340">
    <property type="component" value="Unassembled WGS sequence"/>
</dbReference>
<gene>
    <name evidence="4" type="ORF">CLOSTMETH_00022</name>
</gene>
<reference evidence="4 5" key="2">
    <citation type="submission" date="2009-02" db="EMBL/GenBank/DDBJ databases">
        <title>Draft genome sequence of Clostridium methylpentosum (DSM 5476).</title>
        <authorList>
            <person name="Sudarsanam P."/>
            <person name="Ley R."/>
            <person name="Guruge J."/>
            <person name="Turnbaugh P.J."/>
            <person name="Mahowald M."/>
            <person name="Liep D."/>
            <person name="Gordon J."/>
        </authorList>
    </citation>
    <scope>NUCLEOTIDE SEQUENCE [LARGE SCALE GENOMIC DNA]</scope>
    <source>
        <strain evidence="4 5">DSM 5476</strain>
    </source>
</reference>
<evidence type="ECO:0000256" key="1">
    <source>
        <dbReference type="ARBA" id="ARBA00022723"/>
    </source>
</evidence>
<evidence type="ECO:0000313" key="4">
    <source>
        <dbReference type="EMBL" id="EEG32284.1"/>
    </source>
</evidence>
<feature type="domain" description="Class II aldolase/adducin N-terminal" evidence="3">
    <location>
        <begin position="9"/>
        <end position="185"/>
    </location>
</feature>
<accession>C0E8B9</accession>
<dbReference type="PANTHER" id="PTHR22789:SF0">
    <property type="entry name" value="3-OXO-TETRONATE 4-PHOSPHATE DECARBOXYLASE-RELATED"/>
    <property type="match status" value="1"/>
</dbReference>
<dbReference type="SUPFAM" id="SSF53639">
    <property type="entry name" value="AraD/HMP-PK domain-like"/>
    <property type="match status" value="1"/>
</dbReference>
<dbReference type="PANTHER" id="PTHR22789">
    <property type="entry name" value="FUCULOSE PHOSPHATE ALDOLASE"/>
    <property type="match status" value="1"/>
</dbReference>
<dbReference type="GO" id="GO:0019323">
    <property type="term" value="P:pentose catabolic process"/>
    <property type="evidence" value="ECO:0007669"/>
    <property type="project" value="TreeGrafter"/>
</dbReference>
<evidence type="ECO:0000256" key="2">
    <source>
        <dbReference type="ARBA" id="ARBA00023239"/>
    </source>
</evidence>
<evidence type="ECO:0000313" key="5">
    <source>
        <dbReference type="Proteomes" id="UP000003340"/>
    </source>
</evidence>
<comment type="caution">
    <text evidence="4">The sequence shown here is derived from an EMBL/GenBank/DDBJ whole genome shotgun (WGS) entry which is preliminary data.</text>
</comment>
<organism evidence="4 5">
    <name type="scientific">[Clostridium] methylpentosum DSM 5476</name>
    <dbReference type="NCBI Taxonomy" id="537013"/>
    <lineage>
        <taxon>Bacteria</taxon>
        <taxon>Bacillati</taxon>
        <taxon>Bacillota</taxon>
        <taxon>Clostridia</taxon>
        <taxon>Eubacteriales</taxon>
        <taxon>Oscillospiraceae</taxon>
        <taxon>Oscillospiraceae incertae sedis</taxon>
    </lineage>
</organism>
<dbReference type="InterPro" id="IPR001303">
    <property type="entry name" value="Aldolase_II/adducin_N"/>
</dbReference>
<evidence type="ECO:0000259" key="3">
    <source>
        <dbReference type="SMART" id="SM01007"/>
    </source>
</evidence>
<dbReference type="InterPro" id="IPR036409">
    <property type="entry name" value="Aldolase_II/adducin_N_sf"/>
</dbReference>
<keyword evidence="1" id="KW-0479">Metal-binding</keyword>
<dbReference type="Gene3D" id="3.40.225.10">
    <property type="entry name" value="Class II aldolase/adducin N-terminal domain"/>
    <property type="match status" value="1"/>
</dbReference>
<keyword evidence="5" id="KW-1185">Reference proteome</keyword>
<dbReference type="STRING" id="537013.CLOSTMETH_00022"/>
<dbReference type="AlphaFoldDB" id="C0E8B9"/>
<dbReference type="InterPro" id="IPR050197">
    <property type="entry name" value="Aldolase_class_II_sugar_metab"/>
</dbReference>
<dbReference type="EMBL" id="ACEC01000002">
    <property type="protein sequence ID" value="EEG32284.1"/>
    <property type="molecule type" value="Genomic_DNA"/>
</dbReference>
<sequence length="284" mass="30873">MVSAYEIKKEICEIGRRIYMNGFVAANDGNISVKINDNEFYCTPTGVSKGFMTPDMIIKVDGQGNKIEGKLNPSSEFKMHLKVFQERPDVNAVVHAHPPIATAHAVCNIPLDTYIMPEAVIFLGTVPICEYGTPSTMEIPDSLAPYIQSHDAFLLKNHGALTVGNTLMKAYFNMESTEYFAKVSMYCRQLGGAQQLDCSQINRLLELREEFKAPGKHPGCPQCQVLPAEAVPVNTANPDGTQRRQPAAVIPGEIPAGVAPAAAAPSDNDLIAEITRKVLAQLGK</sequence>